<keyword evidence="2" id="KW-1185">Reference proteome</keyword>
<organism evidence="1 2">
    <name type="scientific">Eumeta variegata</name>
    <name type="common">Bagworm moth</name>
    <name type="synonym">Eumeta japonica</name>
    <dbReference type="NCBI Taxonomy" id="151549"/>
    <lineage>
        <taxon>Eukaryota</taxon>
        <taxon>Metazoa</taxon>
        <taxon>Ecdysozoa</taxon>
        <taxon>Arthropoda</taxon>
        <taxon>Hexapoda</taxon>
        <taxon>Insecta</taxon>
        <taxon>Pterygota</taxon>
        <taxon>Neoptera</taxon>
        <taxon>Endopterygota</taxon>
        <taxon>Lepidoptera</taxon>
        <taxon>Glossata</taxon>
        <taxon>Ditrysia</taxon>
        <taxon>Tineoidea</taxon>
        <taxon>Psychidae</taxon>
        <taxon>Oiketicinae</taxon>
        <taxon>Eumeta</taxon>
    </lineage>
</organism>
<protein>
    <submittedName>
        <fullName evidence="1">Uncharacterized protein</fullName>
    </submittedName>
</protein>
<dbReference type="EMBL" id="BGZK01000049">
    <property type="protein sequence ID" value="GBP12065.1"/>
    <property type="molecule type" value="Genomic_DNA"/>
</dbReference>
<reference evidence="1 2" key="1">
    <citation type="journal article" date="2019" name="Commun. Biol.">
        <title>The bagworm genome reveals a unique fibroin gene that provides high tensile strength.</title>
        <authorList>
            <person name="Kono N."/>
            <person name="Nakamura H."/>
            <person name="Ohtoshi R."/>
            <person name="Tomita M."/>
            <person name="Numata K."/>
            <person name="Arakawa K."/>
        </authorList>
    </citation>
    <scope>NUCLEOTIDE SEQUENCE [LARGE SCALE GENOMIC DNA]</scope>
</reference>
<sequence length="122" mass="13740">MLESLDFIEDSESTPPRIRPTLAEALGTKKGKPNERELRCPILPSFPSLHSYSIQPTPPSIRYPIPSQEGVNALLTPLGLQMSMGGDNHLPSLSKCHSNYNQHLEQFFKPRISFSKRALKQR</sequence>
<accession>A0A4C1TD79</accession>
<proteinExistence type="predicted"/>
<gene>
    <name evidence="1" type="ORF">EVAR_5897_1</name>
</gene>
<comment type="caution">
    <text evidence="1">The sequence shown here is derived from an EMBL/GenBank/DDBJ whole genome shotgun (WGS) entry which is preliminary data.</text>
</comment>
<dbReference type="AlphaFoldDB" id="A0A4C1TD79"/>
<evidence type="ECO:0000313" key="1">
    <source>
        <dbReference type="EMBL" id="GBP12065.1"/>
    </source>
</evidence>
<name>A0A4C1TD79_EUMVA</name>
<dbReference type="Proteomes" id="UP000299102">
    <property type="component" value="Unassembled WGS sequence"/>
</dbReference>
<evidence type="ECO:0000313" key="2">
    <source>
        <dbReference type="Proteomes" id="UP000299102"/>
    </source>
</evidence>